<reference evidence="3 4" key="1">
    <citation type="journal article" date="2011" name="Genome Res.">
        <title>Phylogeny-wide analysis of social amoeba genomes highlights ancient origins for complex intercellular communication.</title>
        <authorList>
            <person name="Heidel A.J."/>
            <person name="Lawal H.M."/>
            <person name="Felder M."/>
            <person name="Schilde C."/>
            <person name="Helps N.R."/>
            <person name="Tunggal B."/>
            <person name="Rivero F."/>
            <person name="John U."/>
            <person name="Schleicher M."/>
            <person name="Eichinger L."/>
            <person name="Platzer M."/>
            <person name="Noegel A.A."/>
            <person name="Schaap P."/>
            <person name="Gloeckner G."/>
        </authorList>
    </citation>
    <scope>NUCLEOTIDE SEQUENCE [LARGE SCALE GENOMIC DNA]</scope>
    <source>
        <strain evidence="4">ATCC 26659 / Pp 5 / PN500</strain>
    </source>
</reference>
<dbReference type="InterPro" id="IPR000315">
    <property type="entry name" value="Znf_B-box"/>
</dbReference>
<dbReference type="InParanoid" id="D3AX65"/>
<dbReference type="EMBL" id="ADBJ01000003">
    <property type="protein sequence ID" value="EFA86134.1"/>
    <property type="molecule type" value="Genomic_DNA"/>
</dbReference>
<sequence length="756" mass="87449">MTKCLIHQRSHEIICYQCNSLLCSQCYKDHSDHTDHVEHISDIKHAFSTLRLDDIKGDTTTTTNNDFNNVNNHGNIFHSQINDIWESLRSSTSRYQALSKTENEIKQFFEEMHQFLTIKEHKLQRDIINDKQTITKQIDKKIMNLKYLVNIINISNKLNNNDISNSELNNDICDDQSKITDTTTLYSTTTIMESITTSSSLQSFINHNNQTLFNEYLDLFDTDELLKQHTNDTSSLLLDIIHKYNNQFNESTTITDNNNLALSSYKLSIKQPDFNQLNSIIEQSIKLDKIESINTTTNNHNKQSYISTTHLQSDQQVNVDNADLDTGHITCKFTDHCNTIDDLLIALKNVDIVPLSYPLMLGPLAIIELESRLIYSVLQRDWPFDKILTDIKGTEIEIKPFDGDLPNWCVYLLPLKPIYDTSMLNTIIYFKHSKCVLHGDFCKVSMPTSDERDTLLDLKFISTDSNKYWVYDNSILRQIQSLRKEIPKVQFEFLMKIKSDLDSILARNQIVFQMIDDSQTLVFLSPNPMNSSLIEFNELIDSKYKLGQEEITCTKSKLVMDVIKDMFYGKQSTFHFTKLGNGVYEKSVIIYMYGPISEIDSISKEISKSSYQSFQLSTNINMERQILKDNEKELHQFKVRFAFVGNHIAAYGNSDSIVKLFKFIVKMLNRPIGAEMTYGMDANVKAEIELGEQDLVAHDQSTNCRFEFMRYCRAIDSDSLGDRVSDREVKLMTTIIPVKARPVERHQSGELWHQYF</sequence>
<organism evidence="3 4">
    <name type="scientific">Heterostelium pallidum (strain ATCC 26659 / Pp 5 / PN500)</name>
    <name type="common">Cellular slime mold</name>
    <name type="synonym">Polysphondylium pallidum</name>
    <dbReference type="NCBI Taxonomy" id="670386"/>
    <lineage>
        <taxon>Eukaryota</taxon>
        <taxon>Amoebozoa</taxon>
        <taxon>Evosea</taxon>
        <taxon>Eumycetozoa</taxon>
        <taxon>Dictyostelia</taxon>
        <taxon>Acytosteliales</taxon>
        <taxon>Acytosteliaceae</taxon>
        <taxon>Heterostelium</taxon>
    </lineage>
</organism>
<gene>
    <name evidence="3" type="ORF">PPL_00695</name>
</gene>
<keyword evidence="1" id="KW-0862">Zinc</keyword>
<keyword evidence="4" id="KW-1185">Reference proteome</keyword>
<keyword evidence="1" id="KW-0863">Zinc-finger</keyword>
<keyword evidence="1" id="KW-0479">Metal-binding</keyword>
<evidence type="ECO:0000313" key="4">
    <source>
        <dbReference type="Proteomes" id="UP000001396"/>
    </source>
</evidence>
<proteinExistence type="predicted"/>
<evidence type="ECO:0000313" key="3">
    <source>
        <dbReference type="EMBL" id="EFA86134.1"/>
    </source>
</evidence>
<feature type="domain" description="B box-type" evidence="2">
    <location>
        <begin position="1"/>
        <end position="39"/>
    </location>
</feature>
<dbReference type="GeneID" id="31356226"/>
<dbReference type="PROSITE" id="PS50119">
    <property type="entry name" value="ZF_BBOX"/>
    <property type="match status" value="1"/>
</dbReference>
<dbReference type="AlphaFoldDB" id="D3AX65"/>
<dbReference type="GO" id="GO:0008270">
    <property type="term" value="F:zinc ion binding"/>
    <property type="evidence" value="ECO:0007669"/>
    <property type="project" value="UniProtKB-KW"/>
</dbReference>
<comment type="caution">
    <text evidence="3">The sequence shown here is derived from an EMBL/GenBank/DDBJ whole genome shotgun (WGS) entry which is preliminary data.</text>
</comment>
<evidence type="ECO:0000256" key="1">
    <source>
        <dbReference type="PROSITE-ProRule" id="PRU00024"/>
    </source>
</evidence>
<accession>D3AX65</accession>
<dbReference type="RefSeq" id="XP_020438239.1">
    <property type="nucleotide sequence ID" value="XM_020571716.1"/>
</dbReference>
<name>D3AX65_HETP5</name>
<dbReference type="Proteomes" id="UP000001396">
    <property type="component" value="Unassembled WGS sequence"/>
</dbReference>
<evidence type="ECO:0000259" key="2">
    <source>
        <dbReference type="PROSITE" id="PS50119"/>
    </source>
</evidence>
<protein>
    <recommendedName>
        <fullName evidence="2">B box-type domain-containing protein</fullName>
    </recommendedName>
</protein>